<evidence type="ECO:0000256" key="5">
    <source>
        <dbReference type="ARBA" id="ARBA00022679"/>
    </source>
</evidence>
<evidence type="ECO:0000256" key="8">
    <source>
        <dbReference type="ARBA" id="ARBA00022840"/>
    </source>
</evidence>
<dbReference type="SUPFAM" id="SSF56112">
    <property type="entry name" value="Protein kinase-like (PK-like)"/>
    <property type="match status" value="1"/>
</dbReference>
<protein>
    <recommendedName>
        <fullName evidence="3">non-specific serine/threonine protein kinase</fullName>
        <ecNumber evidence="3">2.7.11.1</ecNumber>
    </recommendedName>
</protein>
<keyword evidence="13" id="KW-1185">Reference proteome</keyword>
<evidence type="ECO:0000256" key="3">
    <source>
        <dbReference type="ARBA" id="ARBA00012513"/>
    </source>
</evidence>
<keyword evidence="8" id="KW-0067">ATP-binding</keyword>
<feature type="non-terminal residue" evidence="12">
    <location>
        <position position="61"/>
    </location>
</feature>
<gene>
    <name evidence="12" type="primary">Pim1_1</name>
    <name evidence="12" type="ORF">PELURI_R11663</name>
</gene>
<keyword evidence="5" id="KW-0808">Transferase</keyword>
<evidence type="ECO:0000256" key="4">
    <source>
        <dbReference type="ARBA" id="ARBA00022527"/>
    </source>
</evidence>
<dbReference type="GO" id="GO:0005737">
    <property type="term" value="C:cytoplasm"/>
    <property type="evidence" value="ECO:0007669"/>
    <property type="project" value="TreeGrafter"/>
</dbReference>
<dbReference type="InterPro" id="IPR011009">
    <property type="entry name" value="Kinase-like_dom_sf"/>
</dbReference>
<evidence type="ECO:0000313" key="13">
    <source>
        <dbReference type="Proteomes" id="UP000555367"/>
    </source>
</evidence>
<proteinExistence type="inferred from homology"/>
<name>A0A7L3CNI1_PELUR</name>
<organism evidence="12 13">
    <name type="scientific">Pelecanoides urinatrix</name>
    <name type="common">Common diving petrel</name>
    <name type="synonym">Procellaria urinatrix</name>
    <dbReference type="NCBI Taxonomy" id="37079"/>
    <lineage>
        <taxon>Eukaryota</taxon>
        <taxon>Metazoa</taxon>
        <taxon>Chordata</taxon>
        <taxon>Craniata</taxon>
        <taxon>Vertebrata</taxon>
        <taxon>Euteleostomi</taxon>
        <taxon>Archelosauria</taxon>
        <taxon>Archosauria</taxon>
        <taxon>Dinosauria</taxon>
        <taxon>Saurischia</taxon>
        <taxon>Theropoda</taxon>
        <taxon>Coelurosauria</taxon>
        <taxon>Aves</taxon>
        <taxon>Neognathae</taxon>
        <taxon>Neoaves</taxon>
        <taxon>Aequornithes</taxon>
        <taxon>Procellariiformes</taxon>
        <taxon>Procellariidae</taxon>
        <taxon>Pelecanoides</taxon>
    </lineage>
</organism>
<dbReference type="GO" id="GO:0004674">
    <property type="term" value="F:protein serine/threonine kinase activity"/>
    <property type="evidence" value="ECO:0007669"/>
    <property type="project" value="UniProtKB-KW"/>
</dbReference>
<dbReference type="OrthoDB" id="10252171at2759"/>
<evidence type="ECO:0000313" key="12">
    <source>
        <dbReference type="EMBL" id="NXT45174.1"/>
    </source>
</evidence>
<reference evidence="12 13" key="1">
    <citation type="submission" date="2019-09" db="EMBL/GenBank/DDBJ databases">
        <title>Bird 10,000 Genomes (B10K) Project - Family phase.</title>
        <authorList>
            <person name="Zhang G."/>
        </authorList>
    </citation>
    <scope>NUCLEOTIDE SEQUENCE [LARGE SCALE GENOMIC DNA]</scope>
    <source>
        <strain evidence="12">B10K-DU-012-45</strain>
    </source>
</reference>
<dbReference type="InterPro" id="IPR051138">
    <property type="entry name" value="PIM_Ser/Thr_kinase"/>
</dbReference>
<dbReference type="PANTHER" id="PTHR22984:SF25">
    <property type="entry name" value="PROTEIN KINASE DOMAIN-CONTAINING PROTEIN"/>
    <property type="match status" value="1"/>
</dbReference>
<keyword evidence="7 12" id="KW-0418">Kinase</keyword>
<accession>A0A7L3CNI1</accession>
<evidence type="ECO:0000256" key="10">
    <source>
        <dbReference type="ARBA" id="ARBA00048679"/>
    </source>
</evidence>
<sequence length="61" mass="7263">LYVMVCGEMPFQDDHDIVSGQLFFRQQVSPECQHLIRWCLSLHPEDRPVLEQILCHPWVWG</sequence>
<comment type="subcellular location">
    <subcellularLocation>
        <location evidence="1">Host cell</location>
    </subcellularLocation>
</comment>
<evidence type="ECO:0000256" key="7">
    <source>
        <dbReference type="ARBA" id="ARBA00022777"/>
    </source>
</evidence>
<dbReference type="Pfam" id="PF00069">
    <property type="entry name" value="Pkinase"/>
    <property type="match status" value="1"/>
</dbReference>
<feature type="non-terminal residue" evidence="12">
    <location>
        <position position="1"/>
    </location>
</feature>
<comment type="catalytic activity">
    <reaction evidence="10">
        <text>L-seryl-[protein] + ATP = O-phospho-L-seryl-[protein] + ADP + H(+)</text>
        <dbReference type="Rhea" id="RHEA:17989"/>
        <dbReference type="Rhea" id="RHEA-COMP:9863"/>
        <dbReference type="Rhea" id="RHEA-COMP:11604"/>
        <dbReference type="ChEBI" id="CHEBI:15378"/>
        <dbReference type="ChEBI" id="CHEBI:29999"/>
        <dbReference type="ChEBI" id="CHEBI:30616"/>
        <dbReference type="ChEBI" id="CHEBI:83421"/>
        <dbReference type="ChEBI" id="CHEBI:456216"/>
        <dbReference type="EC" id="2.7.11.1"/>
    </reaction>
</comment>
<evidence type="ECO:0000256" key="1">
    <source>
        <dbReference type="ARBA" id="ARBA00004340"/>
    </source>
</evidence>
<keyword evidence="4" id="KW-0723">Serine/threonine-protein kinase</keyword>
<dbReference type="PROSITE" id="PS50011">
    <property type="entry name" value="PROTEIN_KINASE_DOM"/>
    <property type="match status" value="1"/>
</dbReference>
<comment type="caution">
    <text evidence="12">The sequence shown here is derived from an EMBL/GenBank/DDBJ whole genome shotgun (WGS) entry which is preliminary data.</text>
</comment>
<dbReference type="EC" id="2.7.11.1" evidence="3"/>
<dbReference type="AlphaFoldDB" id="A0A7L3CNI1"/>
<evidence type="ECO:0000259" key="11">
    <source>
        <dbReference type="PROSITE" id="PS50011"/>
    </source>
</evidence>
<dbReference type="Proteomes" id="UP000555367">
    <property type="component" value="Unassembled WGS sequence"/>
</dbReference>
<keyword evidence="6" id="KW-0547">Nucleotide-binding</keyword>
<dbReference type="GO" id="GO:0005524">
    <property type="term" value="F:ATP binding"/>
    <property type="evidence" value="ECO:0007669"/>
    <property type="project" value="UniProtKB-KW"/>
</dbReference>
<dbReference type="Gene3D" id="1.10.510.10">
    <property type="entry name" value="Transferase(Phosphotransferase) domain 1"/>
    <property type="match status" value="1"/>
</dbReference>
<evidence type="ECO:0000256" key="9">
    <source>
        <dbReference type="ARBA" id="ARBA00047899"/>
    </source>
</evidence>
<comment type="similarity">
    <text evidence="2">Belongs to the protein kinase superfamily. CAMK Ser/Thr protein kinase family. PIM subfamily.</text>
</comment>
<comment type="catalytic activity">
    <reaction evidence="9">
        <text>L-threonyl-[protein] + ATP = O-phospho-L-threonyl-[protein] + ADP + H(+)</text>
        <dbReference type="Rhea" id="RHEA:46608"/>
        <dbReference type="Rhea" id="RHEA-COMP:11060"/>
        <dbReference type="Rhea" id="RHEA-COMP:11605"/>
        <dbReference type="ChEBI" id="CHEBI:15378"/>
        <dbReference type="ChEBI" id="CHEBI:30013"/>
        <dbReference type="ChEBI" id="CHEBI:30616"/>
        <dbReference type="ChEBI" id="CHEBI:61977"/>
        <dbReference type="ChEBI" id="CHEBI:456216"/>
        <dbReference type="EC" id="2.7.11.1"/>
    </reaction>
</comment>
<dbReference type="EMBL" id="VZTQ01018984">
    <property type="protein sequence ID" value="NXT45174.1"/>
    <property type="molecule type" value="Genomic_DNA"/>
</dbReference>
<dbReference type="PANTHER" id="PTHR22984">
    <property type="entry name" value="SERINE/THREONINE-PROTEIN KINASE PIM"/>
    <property type="match status" value="1"/>
</dbReference>
<feature type="domain" description="Protein kinase" evidence="11">
    <location>
        <begin position="1"/>
        <end position="59"/>
    </location>
</feature>
<dbReference type="GO" id="GO:0043657">
    <property type="term" value="C:host cell"/>
    <property type="evidence" value="ECO:0007669"/>
    <property type="project" value="UniProtKB-SubCell"/>
</dbReference>
<evidence type="ECO:0000256" key="2">
    <source>
        <dbReference type="ARBA" id="ARBA00005505"/>
    </source>
</evidence>
<evidence type="ECO:0000256" key="6">
    <source>
        <dbReference type="ARBA" id="ARBA00022741"/>
    </source>
</evidence>
<dbReference type="InterPro" id="IPR000719">
    <property type="entry name" value="Prot_kinase_dom"/>
</dbReference>